<dbReference type="Gene3D" id="3.40.250.10">
    <property type="entry name" value="Rhodanese-like domain"/>
    <property type="match status" value="1"/>
</dbReference>
<evidence type="ECO:0000259" key="5">
    <source>
        <dbReference type="PROSITE" id="PS50086"/>
    </source>
</evidence>
<sequence length="664" mass="75010">MASPDPEEEYDTSWVSDLKQALLSDCTLENIRNVCQGKPLPKTLRSEIWQKCLSLSESEESWDEIFDLPEQPVIRKDCQNLVDRFGNDEEDKVSVLCDIESIITRYRRQSGYEYDINWVYLLEPLVALRLPKAKLYSIFCTIHQKFIPKNCAKQSSPFHLLRLLLLYHEPELCSFLDTKKITPECYAAKWFCSLFASTCSLKVIQNMWDIYFQAGDAFLVFYLALVIVVNAKEQLLEMKDSDKQSIIDELCLMPSALEADDVEDFCTVAFHYITCTPPSFAKEYHSLVFEGVSVADDGAFLSQALCLPVSVSDLVSRSCVKADRNIKYFVVDCRPANQYNSGHLSTAFHLDASLMLREPAAFGTAVEALFAAKKQAGVVGSVAAGEHICFMGSGREEEDLYVHMVVASFLQKHQQYISLAQGGYAALHRIIPSNDLHVVLASHCPKSCLLCASETPVNGDSNHEKEISIFDQLATAVKCRSNIVKEKLVEYITNPQTEEARHVSSSDKLGKRYRGIAPVFSIGDDEDPDRYMESDEDPSFEEVNIQVWLKKPNVIGTFVCEEIRDMETRYPGHLIVTDSHLYILRTNRLKKGYAHIVATRPLSSIVKITSKRKCPEWITFAYGHSEEDGAVVTARDHLFIPKAGEATSLIKYRIYGMENHLPES</sequence>
<dbReference type="Pfam" id="PF19430">
    <property type="entry name" value="TBC1D23_C"/>
    <property type="match status" value="1"/>
</dbReference>
<reference evidence="7 8" key="1">
    <citation type="journal article" date="2022" name="Nat. Ecol. Evol.">
        <title>A masculinizing supergene underlies an exaggerated male reproductive morph in a spider.</title>
        <authorList>
            <person name="Hendrickx F."/>
            <person name="De Corte Z."/>
            <person name="Sonet G."/>
            <person name="Van Belleghem S.M."/>
            <person name="Kostlbacher S."/>
            <person name="Vangestel C."/>
        </authorList>
    </citation>
    <scope>NUCLEOTIDE SEQUENCE [LARGE SCALE GENOMIC DNA]</scope>
    <source>
        <strain evidence="7">W744_W776</strain>
    </source>
</reference>
<evidence type="ECO:0000256" key="3">
    <source>
        <dbReference type="ARBA" id="ARBA00022473"/>
    </source>
</evidence>
<dbReference type="InterPro" id="IPR045799">
    <property type="entry name" value="TBC1D23_C"/>
</dbReference>
<dbReference type="GO" id="GO:0005829">
    <property type="term" value="C:cytosol"/>
    <property type="evidence" value="ECO:0007669"/>
    <property type="project" value="GOC"/>
</dbReference>
<dbReference type="PANTHER" id="PTHR13297">
    <property type="entry name" value="TBC1 DOMAIN FAMILY MEMBER 23-RELATED"/>
    <property type="match status" value="1"/>
</dbReference>
<dbReference type="SUPFAM" id="SSF47923">
    <property type="entry name" value="Ypt/Rab-GAP domain of gyp1p"/>
    <property type="match status" value="1"/>
</dbReference>
<dbReference type="Proteomes" id="UP000827092">
    <property type="component" value="Unassembled WGS sequence"/>
</dbReference>
<dbReference type="InterPro" id="IPR001763">
    <property type="entry name" value="Rhodanese-like_dom"/>
</dbReference>
<gene>
    <name evidence="7" type="ORF">JTE90_016678</name>
</gene>
<evidence type="ECO:0000256" key="1">
    <source>
        <dbReference type="ARBA" id="ARBA00004601"/>
    </source>
</evidence>
<dbReference type="Gene3D" id="1.10.472.80">
    <property type="entry name" value="Ypt/Rab-GAP domain of gyp1p, domain 3"/>
    <property type="match status" value="1"/>
</dbReference>
<dbReference type="InterPro" id="IPR035969">
    <property type="entry name" value="Rab-GAP_TBC_sf"/>
</dbReference>
<dbReference type="AlphaFoldDB" id="A0AAV6V4C3"/>
<dbReference type="PROSITE" id="PS50086">
    <property type="entry name" value="TBC_RABGAP"/>
    <property type="match status" value="1"/>
</dbReference>
<dbReference type="PROSITE" id="PS50206">
    <property type="entry name" value="RHODANESE_3"/>
    <property type="match status" value="1"/>
</dbReference>
<dbReference type="InterPro" id="IPR039755">
    <property type="entry name" value="TBC1D23"/>
</dbReference>
<dbReference type="GO" id="GO:0042147">
    <property type="term" value="P:retrograde transport, endosome to Golgi"/>
    <property type="evidence" value="ECO:0007669"/>
    <property type="project" value="InterPro"/>
</dbReference>
<name>A0AAV6V4C3_9ARAC</name>
<dbReference type="PANTHER" id="PTHR13297:SF5">
    <property type="entry name" value="TBC1 DOMAIN FAMILY MEMBER 23"/>
    <property type="match status" value="1"/>
</dbReference>
<feature type="domain" description="Rhodanese" evidence="6">
    <location>
        <begin position="327"/>
        <end position="436"/>
    </location>
</feature>
<keyword evidence="8" id="KW-1185">Reference proteome</keyword>
<comment type="subcellular location">
    <subcellularLocation>
        <location evidence="1">Golgi apparatus</location>
        <location evidence="1">trans-Golgi network</location>
    </subcellularLocation>
</comment>
<dbReference type="EMBL" id="JAFNEN010000165">
    <property type="protein sequence ID" value="KAG8191166.1"/>
    <property type="molecule type" value="Genomic_DNA"/>
</dbReference>
<dbReference type="Pfam" id="PF00566">
    <property type="entry name" value="RabGAP-TBC"/>
    <property type="match status" value="1"/>
</dbReference>
<feature type="domain" description="Rab-GAP TBC" evidence="5">
    <location>
        <begin position="39"/>
        <end position="215"/>
    </location>
</feature>
<dbReference type="InterPro" id="IPR036873">
    <property type="entry name" value="Rhodanese-like_dom_sf"/>
</dbReference>
<dbReference type="GO" id="GO:0005802">
    <property type="term" value="C:trans-Golgi network"/>
    <property type="evidence" value="ECO:0007669"/>
    <property type="project" value="TreeGrafter"/>
</dbReference>
<evidence type="ECO:0000256" key="2">
    <source>
        <dbReference type="ARBA" id="ARBA00014207"/>
    </source>
</evidence>
<accession>A0AAV6V4C3</accession>
<evidence type="ECO:0000313" key="7">
    <source>
        <dbReference type="EMBL" id="KAG8191166.1"/>
    </source>
</evidence>
<evidence type="ECO:0000259" key="6">
    <source>
        <dbReference type="PROSITE" id="PS50206"/>
    </source>
</evidence>
<dbReference type="InterPro" id="IPR000195">
    <property type="entry name" value="Rab-GAP-TBC_dom"/>
</dbReference>
<proteinExistence type="predicted"/>
<dbReference type="SMART" id="SM00164">
    <property type="entry name" value="TBC"/>
    <property type="match status" value="1"/>
</dbReference>
<comment type="caution">
    <text evidence="7">The sequence shown here is derived from an EMBL/GenBank/DDBJ whole genome shotgun (WGS) entry which is preliminary data.</text>
</comment>
<organism evidence="7 8">
    <name type="scientific">Oedothorax gibbosus</name>
    <dbReference type="NCBI Taxonomy" id="931172"/>
    <lineage>
        <taxon>Eukaryota</taxon>
        <taxon>Metazoa</taxon>
        <taxon>Ecdysozoa</taxon>
        <taxon>Arthropoda</taxon>
        <taxon>Chelicerata</taxon>
        <taxon>Arachnida</taxon>
        <taxon>Araneae</taxon>
        <taxon>Araneomorphae</taxon>
        <taxon>Entelegynae</taxon>
        <taxon>Araneoidea</taxon>
        <taxon>Linyphiidae</taxon>
        <taxon>Erigoninae</taxon>
        <taxon>Oedothorax</taxon>
    </lineage>
</organism>
<keyword evidence="3" id="KW-0217">Developmental protein</keyword>
<dbReference type="SUPFAM" id="SSF52821">
    <property type="entry name" value="Rhodanese/Cell cycle control phosphatase"/>
    <property type="match status" value="1"/>
</dbReference>
<dbReference type="GO" id="GO:0099041">
    <property type="term" value="P:vesicle tethering to Golgi"/>
    <property type="evidence" value="ECO:0007669"/>
    <property type="project" value="TreeGrafter"/>
</dbReference>
<evidence type="ECO:0000313" key="8">
    <source>
        <dbReference type="Proteomes" id="UP000827092"/>
    </source>
</evidence>
<keyword evidence="4" id="KW-0333">Golgi apparatus</keyword>
<protein>
    <recommendedName>
        <fullName evidence="2">TBC1 domain family member 23</fullName>
    </recommendedName>
</protein>
<evidence type="ECO:0000256" key="4">
    <source>
        <dbReference type="ARBA" id="ARBA00023034"/>
    </source>
</evidence>
<dbReference type="CDD" id="cd20788">
    <property type="entry name" value="TBC1D23_C-like"/>
    <property type="match status" value="1"/>
</dbReference>